<organism evidence="5">
    <name type="scientific">Oppiella nova</name>
    <dbReference type="NCBI Taxonomy" id="334625"/>
    <lineage>
        <taxon>Eukaryota</taxon>
        <taxon>Metazoa</taxon>
        <taxon>Ecdysozoa</taxon>
        <taxon>Arthropoda</taxon>
        <taxon>Chelicerata</taxon>
        <taxon>Arachnida</taxon>
        <taxon>Acari</taxon>
        <taxon>Acariformes</taxon>
        <taxon>Sarcoptiformes</taxon>
        <taxon>Oribatida</taxon>
        <taxon>Brachypylina</taxon>
        <taxon>Oppioidea</taxon>
        <taxon>Oppiidae</taxon>
        <taxon>Oppiella</taxon>
    </lineage>
</organism>
<feature type="domain" description="RRM" evidence="4">
    <location>
        <begin position="6"/>
        <end position="87"/>
    </location>
</feature>
<dbReference type="Gene3D" id="3.30.70.330">
    <property type="match status" value="2"/>
</dbReference>
<feature type="non-terminal residue" evidence="5">
    <location>
        <position position="1"/>
    </location>
</feature>
<feature type="region of interest" description="Disordered" evidence="3">
    <location>
        <begin position="93"/>
        <end position="114"/>
    </location>
</feature>
<evidence type="ECO:0000256" key="3">
    <source>
        <dbReference type="SAM" id="MobiDB-lite"/>
    </source>
</evidence>
<dbReference type="InterPro" id="IPR012677">
    <property type="entry name" value="Nucleotide-bd_a/b_plait_sf"/>
</dbReference>
<dbReference type="InterPro" id="IPR000504">
    <property type="entry name" value="RRM_dom"/>
</dbReference>
<dbReference type="PROSITE" id="PS50102">
    <property type="entry name" value="RRM"/>
    <property type="match status" value="1"/>
</dbReference>
<name>A0A7R9MRJ5_9ACAR</name>
<dbReference type="InterPro" id="IPR035979">
    <property type="entry name" value="RBD_domain_sf"/>
</dbReference>
<dbReference type="Proteomes" id="UP000728032">
    <property type="component" value="Unassembled WGS sequence"/>
</dbReference>
<dbReference type="CDD" id="cd12291">
    <property type="entry name" value="RRM1_La"/>
    <property type="match status" value="1"/>
</dbReference>
<proteinExistence type="predicted"/>
<dbReference type="SUPFAM" id="SSF54928">
    <property type="entry name" value="RNA-binding domain, RBD"/>
    <property type="match status" value="1"/>
</dbReference>
<dbReference type="EMBL" id="OC958550">
    <property type="protein sequence ID" value="CAD7665151.1"/>
    <property type="molecule type" value="Genomic_DNA"/>
</dbReference>
<dbReference type="GO" id="GO:0003723">
    <property type="term" value="F:RNA binding"/>
    <property type="evidence" value="ECO:0007669"/>
    <property type="project" value="UniProtKB-UniRule"/>
</dbReference>
<sequence>QELNERTLHLKGFPTDAKLDDIMEFCRQYGTVENIEMRRHMKSKTFKGCIFVVFATKDEAQKVLTADEVKYDGKDLLRENKVTYWARKKEFSERRQRKGGKPVVKDENASGDGKPESVINSVRFAGAVLKLSGLPTDAKFSDIKTLFLKYGPVAYVEAVNAQQE</sequence>
<dbReference type="AlphaFoldDB" id="A0A7R9MRJ5"/>
<dbReference type="EMBL" id="CAJPVJ010043725">
    <property type="protein sequence ID" value="CAG2182288.1"/>
    <property type="molecule type" value="Genomic_DNA"/>
</dbReference>
<dbReference type="SMART" id="SM00360">
    <property type="entry name" value="RRM"/>
    <property type="match status" value="1"/>
</dbReference>
<accession>A0A7R9MRJ5</accession>
<evidence type="ECO:0000313" key="6">
    <source>
        <dbReference type="Proteomes" id="UP000728032"/>
    </source>
</evidence>
<evidence type="ECO:0000256" key="2">
    <source>
        <dbReference type="PROSITE-ProRule" id="PRU00176"/>
    </source>
</evidence>
<feature type="non-terminal residue" evidence="5">
    <location>
        <position position="164"/>
    </location>
</feature>
<keyword evidence="1 2" id="KW-0694">RNA-binding</keyword>
<evidence type="ECO:0000259" key="4">
    <source>
        <dbReference type="PROSITE" id="PS50102"/>
    </source>
</evidence>
<dbReference type="Pfam" id="PF00076">
    <property type="entry name" value="RRM_1"/>
    <property type="match status" value="1"/>
</dbReference>
<protein>
    <recommendedName>
        <fullName evidence="4">RRM domain-containing protein</fullName>
    </recommendedName>
</protein>
<evidence type="ECO:0000256" key="1">
    <source>
        <dbReference type="ARBA" id="ARBA00022884"/>
    </source>
</evidence>
<keyword evidence="6" id="KW-1185">Reference proteome</keyword>
<dbReference type="OrthoDB" id="439993at2759"/>
<evidence type="ECO:0000313" key="5">
    <source>
        <dbReference type="EMBL" id="CAD7665151.1"/>
    </source>
</evidence>
<gene>
    <name evidence="5" type="ORF">ONB1V03_LOCUS21709</name>
</gene>
<reference evidence="5" key="1">
    <citation type="submission" date="2020-11" db="EMBL/GenBank/DDBJ databases">
        <authorList>
            <person name="Tran Van P."/>
        </authorList>
    </citation>
    <scope>NUCLEOTIDE SEQUENCE</scope>
</reference>